<name>A0A081KAL1_9GAMM</name>
<feature type="compositionally biased region" description="Low complexity" evidence="1">
    <location>
        <begin position="139"/>
        <end position="150"/>
    </location>
</feature>
<sequence length="150" mass="15147">MEGVTSGPIGGGTPYTGTDAAKEAKNDNGKGVEGLSDTRPQTPPPGLEADKGEAKKMAELEISKQKDVTPQVNPPGGDSERTDSIVEGETPAIAGDTGEQGAEEQVASSDTEASKETATTDQGEKVATGDKPTEGGEGESQSGEGEQQTA</sequence>
<feature type="compositionally biased region" description="Basic and acidic residues" evidence="1">
    <location>
        <begin position="48"/>
        <end position="67"/>
    </location>
</feature>
<proteinExistence type="predicted"/>
<evidence type="ECO:0000313" key="2">
    <source>
        <dbReference type="EMBL" id="KEI71187.1"/>
    </source>
</evidence>
<dbReference type="Proteomes" id="UP000027997">
    <property type="component" value="Unassembled WGS sequence"/>
</dbReference>
<gene>
    <name evidence="2" type="ORF">GV64_10925</name>
</gene>
<comment type="caution">
    <text evidence="2">The sequence shown here is derived from an EMBL/GenBank/DDBJ whole genome shotgun (WGS) entry which is preliminary data.</text>
</comment>
<feature type="compositionally biased region" description="Basic and acidic residues" evidence="1">
    <location>
        <begin position="122"/>
        <end position="134"/>
    </location>
</feature>
<evidence type="ECO:0000313" key="3">
    <source>
        <dbReference type="Proteomes" id="UP000027997"/>
    </source>
</evidence>
<dbReference type="RefSeq" id="WP_020582747.1">
    <property type="nucleotide sequence ID" value="NZ_JOJP01000001.1"/>
</dbReference>
<keyword evidence="3" id="KW-1185">Reference proteome</keyword>
<feature type="compositionally biased region" description="Basic and acidic residues" evidence="1">
    <location>
        <begin position="20"/>
        <end position="30"/>
    </location>
</feature>
<accession>A0A081KAL1</accession>
<dbReference type="EMBL" id="JOJP01000001">
    <property type="protein sequence ID" value="KEI71187.1"/>
    <property type="molecule type" value="Genomic_DNA"/>
</dbReference>
<protein>
    <submittedName>
        <fullName evidence="2">Uncharacterized protein</fullName>
    </submittedName>
</protein>
<evidence type="ECO:0000256" key="1">
    <source>
        <dbReference type="SAM" id="MobiDB-lite"/>
    </source>
</evidence>
<reference evidence="2 3" key="1">
    <citation type="submission" date="2014-06" db="EMBL/GenBank/DDBJ databases">
        <title>Whole Genome Sequences of Three Symbiotic Endozoicomonas Bacteria.</title>
        <authorList>
            <person name="Neave M.J."/>
            <person name="Apprill A."/>
            <person name="Voolstra C.R."/>
        </authorList>
    </citation>
    <scope>NUCLEOTIDE SEQUENCE [LARGE SCALE GENOMIC DNA]</scope>
    <source>
        <strain evidence="2 3">DSM 22380</strain>
    </source>
</reference>
<feature type="region of interest" description="Disordered" evidence="1">
    <location>
        <begin position="1"/>
        <end position="150"/>
    </location>
</feature>
<organism evidence="2 3">
    <name type="scientific">Endozoicomonas elysicola</name>
    <dbReference type="NCBI Taxonomy" id="305900"/>
    <lineage>
        <taxon>Bacteria</taxon>
        <taxon>Pseudomonadati</taxon>
        <taxon>Pseudomonadota</taxon>
        <taxon>Gammaproteobacteria</taxon>
        <taxon>Oceanospirillales</taxon>
        <taxon>Endozoicomonadaceae</taxon>
        <taxon>Endozoicomonas</taxon>
    </lineage>
</organism>
<dbReference type="AlphaFoldDB" id="A0A081KAL1"/>
<feature type="compositionally biased region" description="Polar residues" evidence="1">
    <location>
        <begin position="106"/>
        <end position="121"/>
    </location>
</feature>